<accession>A0ABR7YVF2</accession>
<evidence type="ECO:0000256" key="1">
    <source>
        <dbReference type="ARBA" id="ARBA00022723"/>
    </source>
</evidence>
<evidence type="ECO:0000256" key="2">
    <source>
        <dbReference type="ARBA" id="ARBA00023239"/>
    </source>
</evidence>
<evidence type="ECO:0000313" key="4">
    <source>
        <dbReference type="Proteomes" id="UP000805841"/>
    </source>
</evidence>
<sequence length="128" mass="13610">MQQRGVAARVTDGVIRDIDGASATALPVWCQGTASPPAVAALTFVGWQAPVAYSGVAVFLGDIIVLDNDGVVVIPQAMLAEVVEVAEEQERLEAWNLRQVEKGAALPGLYPPNEQNLARYRAAMNPPE</sequence>
<dbReference type="PANTHER" id="PTHR33254">
    <property type="entry name" value="4-HYDROXY-4-METHYL-2-OXOGLUTARATE ALDOLASE 3-RELATED"/>
    <property type="match status" value="1"/>
</dbReference>
<dbReference type="PANTHER" id="PTHR33254:SF16">
    <property type="entry name" value="BLR3842 PROTEIN"/>
    <property type="match status" value="1"/>
</dbReference>
<dbReference type="InterPro" id="IPR036704">
    <property type="entry name" value="RraA/RraA-like_sf"/>
</dbReference>
<dbReference type="RefSeq" id="WP_190416610.1">
    <property type="nucleotide sequence ID" value="NZ_JAAOCA010000001.1"/>
</dbReference>
<keyword evidence="4" id="KW-1185">Reference proteome</keyword>
<dbReference type="InterPro" id="IPR005493">
    <property type="entry name" value="RraA/RraA-like"/>
</dbReference>
<protein>
    <recommendedName>
        <fullName evidence="5">4-hydroxy-4-methyl-2-oxoglutarate aldolase</fullName>
    </recommendedName>
</protein>
<organism evidence="3 4">
    <name type="scientific">Pseudomonas typographi</name>
    <dbReference type="NCBI Taxonomy" id="2715964"/>
    <lineage>
        <taxon>Bacteria</taxon>
        <taxon>Pseudomonadati</taxon>
        <taxon>Pseudomonadota</taxon>
        <taxon>Gammaproteobacteria</taxon>
        <taxon>Pseudomonadales</taxon>
        <taxon>Pseudomonadaceae</taxon>
        <taxon>Pseudomonas</taxon>
    </lineage>
</organism>
<dbReference type="Pfam" id="PF03737">
    <property type="entry name" value="RraA-like"/>
    <property type="match status" value="1"/>
</dbReference>
<dbReference type="Gene3D" id="3.50.30.40">
    <property type="entry name" value="Ribonuclease E inhibitor RraA/RraA-like"/>
    <property type="match status" value="1"/>
</dbReference>
<gene>
    <name evidence="3" type="ORF">HAQ05_00450</name>
</gene>
<dbReference type="EMBL" id="JAAOCA010000001">
    <property type="protein sequence ID" value="MBD1597183.1"/>
    <property type="molecule type" value="Genomic_DNA"/>
</dbReference>
<name>A0ABR7YVF2_9PSED</name>
<dbReference type="SUPFAM" id="SSF89562">
    <property type="entry name" value="RraA-like"/>
    <property type="match status" value="1"/>
</dbReference>
<keyword evidence="1" id="KW-0479">Metal-binding</keyword>
<comment type="caution">
    <text evidence="3">The sequence shown here is derived from an EMBL/GenBank/DDBJ whole genome shotgun (WGS) entry which is preliminary data.</text>
</comment>
<dbReference type="Proteomes" id="UP000805841">
    <property type="component" value="Unassembled WGS sequence"/>
</dbReference>
<reference evidence="3 4" key="1">
    <citation type="journal article" date="2020" name="Insects">
        <title>Bacteria Belonging to Pseudomonas typographi sp. nov. from the Bark Beetle Ips typographus Have Genomic Potential to Aid in the Host Ecology.</title>
        <authorList>
            <person name="Peral-Aranega E."/>
            <person name="Saati-Santamaria Z."/>
            <person name="Kolarik M."/>
            <person name="Rivas R."/>
            <person name="Garcia-Fraile P."/>
        </authorList>
    </citation>
    <scope>NUCLEOTIDE SEQUENCE [LARGE SCALE GENOMIC DNA]</scope>
    <source>
        <strain evidence="3 4">CA3A</strain>
    </source>
</reference>
<proteinExistence type="predicted"/>
<keyword evidence="2" id="KW-0456">Lyase</keyword>
<evidence type="ECO:0008006" key="5">
    <source>
        <dbReference type="Google" id="ProtNLM"/>
    </source>
</evidence>
<evidence type="ECO:0000313" key="3">
    <source>
        <dbReference type="EMBL" id="MBD1597183.1"/>
    </source>
</evidence>